<reference evidence="2 3" key="1">
    <citation type="submission" date="2018-09" db="EMBL/GenBank/DDBJ databases">
        <title>YIM 75000 draft genome.</title>
        <authorList>
            <person name="Tang S."/>
            <person name="Feng Y."/>
        </authorList>
    </citation>
    <scope>NUCLEOTIDE SEQUENCE [LARGE SCALE GENOMIC DNA]</scope>
    <source>
        <strain evidence="2 3">YIM 75000</strain>
    </source>
</reference>
<dbReference type="Proteomes" id="UP000265614">
    <property type="component" value="Unassembled WGS sequence"/>
</dbReference>
<dbReference type="OrthoDB" id="9916683at2"/>
<feature type="signal peptide" evidence="1">
    <location>
        <begin position="1"/>
        <end position="22"/>
    </location>
</feature>
<evidence type="ECO:0008006" key="4">
    <source>
        <dbReference type="Google" id="ProtNLM"/>
    </source>
</evidence>
<dbReference type="AlphaFoldDB" id="A0A3A3YV69"/>
<dbReference type="PROSITE" id="PS51257">
    <property type="entry name" value="PROKAR_LIPOPROTEIN"/>
    <property type="match status" value="1"/>
</dbReference>
<evidence type="ECO:0000256" key="1">
    <source>
        <dbReference type="SAM" id="SignalP"/>
    </source>
</evidence>
<organism evidence="2 3">
    <name type="scientific">Vallicoccus soli</name>
    <dbReference type="NCBI Taxonomy" id="2339232"/>
    <lineage>
        <taxon>Bacteria</taxon>
        <taxon>Bacillati</taxon>
        <taxon>Actinomycetota</taxon>
        <taxon>Actinomycetes</taxon>
        <taxon>Motilibacterales</taxon>
        <taxon>Vallicoccaceae</taxon>
        <taxon>Vallicoccus</taxon>
    </lineage>
</organism>
<comment type="caution">
    <text evidence="2">The sequence shown here is derived from an EMBL/GenBank/DDBJ whole genome shotgun (WGS) entry which is preliminary data.</text>
</comment>
<keyword evidence="3" id="KW-1185">Reference proteome</keyword>
<sequence>MAHVRLLGAVLAAAALAGCSQAEDALGGARDGAEGAVREQAQRLSDRLADEAGAAVRDRVGAELERAGVRLDGPPVCDPSVDLSALDAAAQGRVDCTARTTDGQDVRAVFRGRFSTSGCDGELVVTVAGRERVRTPDLQVCG</sequence>
<evidence type="ECO:0000313" key="3">
    <source>
        <dbReference type="Proteomes" id="UP000265614"/>
    </source>
</evidence>
<name>A0A3A3YV69_9ACTN</name>
<dbReference type="EMBL" id="QZEZ01000011">
    <property type="protein sequence ID" value="RJK92938.1"/>
    <property type="molecule type" value="Genomic_DNA"/>
</dbReference>
<feature type="chain" id="PRO_5017475519" description="DUF4333 domain-containing protein" evidence="1">
    <location>
        <begin position="23"/>
        <end position="142"/>
    </location>
</feature>
<gene>
    <name evidence="2" type="ORF">D5H78_17630</name>
</gene>
<evidence type="ECO:0000313" key="2">
    <source>
        <dbReference type="EMBL" id="RJK92938.1"/>
    </source>
</evidence>
<protein>
    <recommendedName>
        <fullName evidence="4">DUF4333 domain-containing protein</fullName>
    </recommendedName>
</protein>
<accession>A0A3A3YV69</accession>
<proteinExistence type="predicted"/>
<keyword evidence="1" id="KW-0732">Signal</keyword>
<dbReference type="RefSeq" id="WP_119951824.1">
    <property type="nucleotide sequence ID" value="NZ_QZEZ01000011.1"/>
</dbReference>